<dbReference type="AlphaFoldDB" id="A0A117N209"/>
<dbReference type="InterPro" id="IPR022694">
    <property type="entry name" value="3-OHacyl-CoA_DH"/>
</dbReference>
<dbReference type="SUPFAM" id="SSF48179">
    <property type="entry name" value="6-phosphogluconate dehydrogenase C-terminal domain-like"/>
    <property type="match status" value="1"/>
</dbReference>
<evidence type="ECO:0000259" key="4">
    <source>
        <dbReference type="Pfam" id="PF02737"/>
    </source>
</evidence>
<dbReference type="InterPro" id="IPR006108">
    <property type="entry name" value="3HC_DH_C"/>
</dbReference>
<dbReference type="GO" id="GO:0006631">
    <property type="term" value="P:fatty acid metabolic process"/>
    <property type="evidence" value="ECO:0007669"/>
    <property type="project" value="InterPro"/>
</dbReference>
<dbReference type="Proteomes" id="UP000053176">
    <property type="component" value="Unassembled WGS sequence"/>
</dbReference>
<dbReference type="Gene3D" id="3.40.50.720">
    <property type="entry name" value="NAD(P)-binding Rossmann-like Domain"/>
    <property type="match status" value="1"/>
</dbReference>
<dbReference type="InterPro" id="IPR008927">
    <property type="entry name" value="6-PGluconate_DH-like_C_sf"/>
</dbReference>
<keyword evidence="1" id="KW-0560">Oxidoreductase</keyword>
<protein>
    <submittedName>
        <fullName evidence="5">3-hydroxyacyl-CoA dehydrogenase</fullName>
    </submittedName>
</protein>
<sequence>MSDSKHTSVLGAGVIGASWTALFLAAGHSVAVFDVSPNVEGTVRDYVERAWPTLQELGLVKGGSPDAVSFHKNPAEAVEGASFIQESVPERISIKHQLYKDIESSLADDAVVATSASGLTLSEMQEGWKNPARFVLGHPFNPPHLIPLVEVMGNVRTDDGVVEAAETFYESVGKVTIRVNREVPGHVANRLQAAVWREAIHLVKSGVASVADVDKAMWAGPGLRWAAMGPTMLFHLGAGEGGLAAFCERYTDSFNRWWDDLGVLHLDPATAQELVTGVAAEANGQSPSALSEKRDAMIASMQKAMAPLRAN</sequence>
<dbReference type="Gene3D" id="1.10.1040.10">
    <property type="entry name" value="N-(1-d-carboxylethyl)-l-norvaline Dehydrogenase, domain 2"/>
    <property type="match status" value="1"/>
</dbReference>
<proteinExistence type="predicted"/>
<dbReference type="SUPFAM" id="SSF51735">
    <property type="entry name" value="NAD(P)-binding Rossmann-fold domains"/>
    <property type="match status" value="1"/>
</dbReference>
<dbReference type="PIRSF" id="PIRSF000105">
    <property type="entry name" value="HCDH"/>
    <property type="match status" value="1"/>
</dbReference>
<evidence type="ECO:0000259" key="3">
    <source>
        <dbReference type="Pfam" id="PF00725"/>
    </source>
</evidence>
<dbReference type="Pfam" id="PF00725">
    <property type="entry name" value="3HCDH"/>
    <property type="match status" value="1"/>
</dbReference>
<feature type="site" description="Important for catalytic activity" evidence="2">
    <location>
        <position position="138"/>
    </location>
</feature>
<dbReference type="Pfam" id="PF02737">
    <property type="entry name" value="3HCDH_N"/>
    <property type="match status" value="1"/>
</dbReference>
<feature type="domain" description="3-hydroxyacyl-CoA dehydrogenase C-terminal" evidence="3">
    <location>
        <begin position="185"/>
        <end position="256"/>
    </location>
</feature>
<gene>
    <name evidence="5" type="ORF">AU467_30430</name>
</gene>
<dbReference type="GO" id="GO:0070403">
    <property type="term" value="F:NAD+ binding"/>
    <property type="evidence" value="ECO:0007669"/>
    <property type="project" value="InterPro"/>
</dbReference>
<dbReference type="InterPro" id="IPR006176">
    <property type="entry name" value="3-OHacyl-CoA_DH_NAD-bd"/>
</dbReference>
<organism evidence="5 6">
    <name type="scientific">Rhizobium loti</name>
    <name type="common">Mesorhizobium loti</name>
    <dbReference type="NCBI Taxonomy" id="381"/>
    <lineage>
        <taxon>Bacteria</taxon>
        <taxon>Pseudomonadati</taxon>
        <taxon>Pseudomonadota</taxon>
        <taxon>Alphaproteobacteria</taxon>
        <taxon>Hyphomicrobiales</taxon>
        <taxon>Phyllobacteriaceae</taxon>
        <taxon>Mesorhizobium</taxon>
    </lineage>
</organism>
<evidence type="ECO:0000256" key="2">
    <source>
        <dbReference type="PIRSR" id="PIRSR000105-1"/>
    </source>
</evidence>
<dbReference type="InterPro" id="IPR013328">
    <property type="entry name" value="6PGD_dom2"/>
</dbReference>
<evidence type="ECO:0000256" key="1">
    <source>
        <dbReference type="ARBA" id="ARBA00023002"/>
    </source>
</evidence>
<dbReference type="PANTHER" id="PTHR48075:SF5">
    <property type="entry name" value="3-HYDROXYBUTYRYL-COA DEHYDROGENASE"/>
    <property type="match status" value="1"/>
</dbReference>
<dbReference type="GO" id="GO:0016616">
    <property type="term" value="F:oxidoreductase activity, acting on the CH-OH group of donors, NAD or NADP as acceptor"/>
    <property type="evidence" value="ECO:0007669"/>
    <property type="project" value="InterPro"/>
</dbReference>
<accession>A0A117N209</accession>
<dbReference type="EMBL" id="LPWA01000137">
    <property type="protein sequence ID" value="KUM24381.1"/>
    <property type="molecule type" value="Genomic_DNA"/>
</dbReference>
<name>A0A117N209_RHILI</name>
<feature type="domain" description="3-hydroxyacyl-CoA dehydrogenase NAD binding" evidence="4">
    <location>
        <begin position="8"/>
        <end position="180"/>
    </location>
</feature>
<evidence type="ECO:0000313" key="6">
    <source>
        <dbReference type="Proteomes" id="UP000053176"/>
    </source>
</evidence>
<evidence type="ECO:0000313" key="5">
    <source>
        <dbReference type="EMBL" id="KUM24381.1"/>
    </source>
</evidence>
<dbReference type="OrthoDB" id="9803287at2"/>
<comment type="caution">
    <text evidence="5">The sequence shown here is derived from an EMBL/GenBank/DDBJ whole genome shotgun (WGS) entry which is preliminary data.</text>
</comment>
<dbReference type="PANTHER" id="PTHR48075">
    <property type="entry name" value="3-HYDROXYACYL-COA DEHYDROGENASE FAMILY PROTEIN"/>
    <property type="match status" value="1"/>
</dbReference>
<dbReference type="InterPro" id="IPR036291">
    <property type="entry name" value="NAD(P)-bd_dom_sf"/>
</dbReference>
<reference evidence="5 6" key="1">
    <citation type="submission" date="2015-12" db="EMBL/GenBank/DDBJ databases">
        <title>Draft genome sequence of Mesorhizobium sp. UFLA 01-765, a multitolerant efficient symbiont and plant-growth promoting strain isolated from Zn-mining soil using Leucaena leucocephala as a trap plant.</title>
        <authorList>
            <person name="Rangel W.M."/>
            <person name="Thijs S."/>
            <person name="Longatti S.M."/>
            <person name="Moreira F.M."/>
            <person name="Weyens N."/>
            <person name="Vangronsveld J."/>
            <person name="Van Hamme J.D."/>
            <person name="Bottos E.M."/>
            <person name="Rineau F."/>
        </authorList>
    </citation>
    <scope>NUCLEOTIDE SEQUENCE [LARGE SCALE GENOMIC DNA]</scope>
    <source>
        <strain evidence="5 6">UFLA 01-765</strain>
    </source>
</reference>